<evidence type="ECO:0000313" key="2">
    <source>
        <dbReference type="Proteomes" id="UP000887013"/>
    </source>
</evidence>
<proteinExistence type="predicted"/>
<gene>
    <name evidence="1" type="ORF">NPIL_382081</name>
</gene>
<dbReference type="EMBL" id="BMAW01073467">
    <property type="protein sequence ID" value="GFT87832.1"/>
    <property type="molecule type" value="Genomic_DNA"/>
</dbReference>
<comment type="caution">
    <text evidence="1">The sequence shown here is derived from an EMBL/GenBank/DDBJ whole genome shotgun (WGS) entry which is preliminary data.</text>
</comment>
<reference evidence="1" key="1">
    <citation type="submission" date="2020-08" db="EMBL/GenBank/DDBJ databases">
        <title>Multicomponent nature underlies the extraordinary mechanical properties of spider dragline silk.</title>
        <authorList>
            <person name="Kono N."/>
            <person name="Nakamura H."/>
            <person name="Mori M."/>
            <person name="Yoshida Y."/>
            <person name="Ohtoshi R."/>
            <person name="Malay A.D."/>
            <person name="Moran D.A.P."/>
            <person name="Tomita M."/>
            <person name="Numata K."/>
            <person name="Arakawa K."/>
        </authorList>
    </citation>
    <scope>NUCLEOTIDE SEQUENCE</scope>
</reference>
<sequence length="102" mass="11818">MNPDFISNVTKDDCWFVGNRESVINSVMSMKETYLMGSAYVKGAGIYLNAYIYLYVVPRDTSKVQLYRDNILDQVIRPYAGEIWVIPLSNKTIVLKHTELYR</sequence>
<evidence type="ECO:0000313" key="1">
    <source>
        <dbReference type="EMBL" id="GFT87832.1"/>
    </source>
</evidence>
<dbReference type="Proteomes" id="UP000887013">
    <property type="component" value="Unassembled WGS sequence"/>
</dbReference>
<keyword evidence="2" id="KW-1185">Reference proteome</keyword>
<accession>A0A8X6PT54</accession>
<protein>
    <submittedName>
        <fullName evidence="1">Uncharacterized protein</fullName>
    </submittedName>
</protein>
<dbReference type="AlphaFoldDB" id="A0A8X6PT54"/>
<name>A0A8X6PT54_NEPPI</name>
<organism evidence="1 2">
    <name type="scientific">Nephila pilipes</name>
    <name type="common">Giant wood spider</name>
    <name type="synonym">Nephila maculata</name>
    <dbReference type="NCBI Taxonomy" id="299642"/>
    <lineage>
        <taxon>Eukaryota</taxon>
        <taxon>Metazoa</taxon>
        <taxon>Ecdysozoa</taxon>
        <taxon>Arthropoda</taxon>
        <taxon>Chelicerata</taxon>
        <taxon>Arachnida</taxon>
        <taxon>Araneae</taxon>
        <taxon>Araneomorphae</taxon>
        <taxon>Entelegynae</taxon>
        <taxon>Araneoidea</taxon>
        <taxon>Nephilidae</taxon>
        <taxon>Nephila</taxon>
    </lineage>
</organism>